<dbReference type="SMART" id="SM00387">
    <property type="entry name" value="HATPase_c"/>
    <property type="match status" value="1"/>
</dbReference>
<evidence type="ECO:0000256" key="3">
    <source>
        <dbReference type="ARBA" id="ARBA00022553"/>
    </source>
</evidence>
<dbReference type="PANTHER" id="PTHR43065:SF10">
    <property type="entry name" value="PEROXIDE STRESS-ACTIVATED HISTIDINE KINASE MAK3"/>
    <property type="match status" value="1"/>
</dbReference>
<dbReference type="PRINTS" id="PR00344">
    <property type="entry name" value="BCTRLSENSOR"/>
</dbReference>
<dbReference type="Gene3D" id="3.30.565.10">
    <property type="entry name" value="Histidine kinase-like ATPase, C-terminal domain"/>
    <property type="match status" value="1"/>
</dbReference>
<evidence type="ECO:0000256" key="2">
    <source>
        <dbReference type="ARBA" id="ARBA00012438"/>
    </source>
</evidence>
<keyword evidence="5" id="KW-0547">Nucleotide-binding</keyword>
<dbReference type="SUPFAM" id="SSF55874">
    <property type="entry name" value="ATPase domain of HSP90 chaperone/DNA topoisomerase II/histidine kinase"/>
    <property type="match status" value="1"/>
</dbReference>
<dbReference type="SMART" id="SM00065">
    <property type="entry name" value="GAF"/>
    <property type="match status" value="1"/>
</dbReference>
<accession>A0A388T9V7</accession>
<evidence type="ECO:0000256" key="7">
    <source>
        <dbReference type="ARBA" id="ARBA00022840"/>
    </source>
</evidence>
<dbReference type="GO" id="GO:0000155">
    <property type="term" value="F:phosphorelay sensor kinase activity"/>
    <property type="evidence" value="ECO:0007669"/>
    <property type="project" value="InterPro"/>
</dbReference>
<dbReference type="InterPro" id="IPR003661">
    <property type="entry name" value="HisK_dim/P_dom"/>
</dbReference>
<dbReference type="GO" id="GO:0005524">
    <property type="term" value="F:ATP binding"/>
    <property type="evidence" value="ECO:0007669"/>
    <property type="project" value="UniProtKB-KW"/>
</dbReference>
<dbReference type="SUPFAM" id="SSF47384">
    <property type="entry name" value="Homodimeric domain of signal transducing histidine kinase"/>
    <property type="match status" value="1"/>
</dbReference>
<dbReference type="InterPro" id="IPR005467">
    <property type="entry name" value="His_kinase_dom"/>
</dbReference>
<dbReference type="CDD" id="cd00082">
    <property type="entry name" value="HisKA"/>
    <property type="match status" value="1"/>
</dbReference>
<evidence type="ECO:0000313" key="11">
    <source>
        <dbReference type="Proteomes" id="UP000276170"/>
    </source>
</evidence>
<name>A0A388T9V7_9BACT</name>
<keyword evidence="4" id="KW-0808">Transferase</keyword>
<dbReference type="EMBL" id="BGZM01000014">
    <property type="protein sequence ID" value="GBR72427.1"/>
    <property type="molecule type" value="Genomic_DNA"/>
</dbReference>
<evidence type="ECO:0000256" key="6">
    <source>
        <dbReference type="ARBA" id="ARBA00022777"/>
    </source>
</evidence>
<keyword evidence="11" id="KW-1185">Reference proteome</keyword>
<feature type="domain" description="Histidine kinase" evidence="9">
    <location>
        <begin position="192"/>
        <end position="404"/>
    </location>
</feature>
<dbReference type="Pfam" id="PF00512">
    <property type="entry name" value="HisKA"/>
    <property type="match status" value="1"/>
</dbReference>
<evidence type="ECO:0000256" key="1">
    <source>
        <dbReference type="ARBA" id="ARBA00000085"/>
    </source>
</evidence>
<organism evidence="10 11">
    <name type="scientific">Candidatus Termititenax spirochaetophilus</name>
    <dbReference type="NCBI Taxonomy" id="2218522"/>
    <lineage>
        <taxon>Bacteria</taxon>
        <taxon>Bacillati</taxon>
        <taxon>Candidatus Margulisiibacteriota</taxon>
        <taxon>Candidatus Termititenacia</taxon>
        <taxon>Candidatus Termititenacales</taxon>
        <taxon>Candidatus Termititenacaceae</taxon>
        <taxon>Candidatus Termititenax</taxon>
    </lineage>
</organism>
<evidence type="ECO:0000256" key="5">
    <source>
        <dbReference type="ARBA" id="ARBA00022741"/>
    </source>
</evidence>
<proteinExistence type="predicted"/>
<dbReference type="InterPro" id="IPR004358">
    <property type="entry name" value="Sig_transdc_His_kin-like_C"/>
</dbReference>
<keyword evidence="3" id="KW-0597">Phosphoprotein</keyword>
<dbReference type="PROSITE" id="PS50109">
    <property type="entry name" value="HIS_KIN"/>
    <property type="match status" value="1"/>
</dbReference>
<dbReference type="Pfam" id="PF02518">
    <property type="entry name" value="HATPase_c"/>
    <property type="match status" value="1"/>
</dbReference>
<protein>
    <recommendedName>
        <fullName evidence="2">histidine kinase</fullName>
        <ecNumber evidence="2">2.7.13.3</ecNumber>
    </recommendedName>
</protein>
<gene>
    <name evidence="10" type="ORF">HP1_110</name>
</gene>
<comment type="catalytic activity">
    <reaction evidence="1">
        <text>ATP + protein L-histidine = ADP + protein N-phospho-L-histidine.</text>
        <dbReference type="EC" id="2.7.13.3"/>
    </reaction>
</comment>
<dbReference type="Gene3D" id="3.30.450.40">
    <property type="match status" value="1"/>
</dbReference>
<evidence type="ECO:0000256" key="4">
    <source>
        <dbReference type="ARBA" id="ARBA00022679"/>
    </source>
</evidence>
<dbReference type="PANTHER" id="PTHR43065">
    <property type="entry name" value="SENSOR HISTIDINE KINASE"/>
    <property type="match status" value="1"/>
</dbReference>
<keyword evidence="6" id="KW-0418">Kinase</keyword>
<dbReference type="SMART" id="SM00388">
    <property type="entry name" value="HisKA"/>
    <property type="match status" value="1"/>
</dbReference>
<dbReference type="AlphaFoldDB" id="A0A388T9V7"/>
<evidence type="ECO:0000259" key="9">
    <source>
        <dbReference type="PROSITE" id="PS50109"/>
    </source>
</evidence>
<sequence>MFNFMKHKKNKEVLMIAEVSKLIGSTLNIQEIYGTVIKSVTDALDVDRGILFLYDDQKKEIYSTAGYGADTKDLAGISLQVGNSVLGRIFKEGKPVLVPHTTRNTEYVRRLGVISYVAVPLKAREKIIGLLAIDNAPSKRTLKYLNMDLLVALAGQMAVAIENAGLYADAQEKITELSRLDRMSSLGTMAAGIAHEIKNPLTSLKLVTQLLDMYQDKRDFWQEHGAIIGEEIQRLETIIEDFLSFARTPQVKIQPVKLSFIIHKVLNLVTVQARQENVDLSVNIDDSIKVLADTQKIMQVILNIVLNAVQAIPKNHTVKGRVEISAVSNNIKDSATITIRDNGCGISKENQEKLFSPFFTTKQKGTGLGLSIAYKIIEEHKGKIKVESELNTGTTFTIQLPLVKEEVLVS</sequence>
<comment type="caution">
    <text evidence="10">The sequence shown here is derived from an EMBL/GenBank/DDBJ whole genome shotgun (WGS) entry which is preliminary data.</text>
</comment>
<dbReference type="SUPFAM" id="SSF55781">
    <property type="entry name" value="GAF domain-like"/>
    <property type="match status" value="1"/>
</dbReference>
<dbReference type="Gene3D" id="1.10.287.130">
    <property type="match status" value="1"/>
</dbReference>
<dbReference type="EC" id="2.7.13.3" evidence="2"/>
<dbReference type="FunFam" id="3.30.565.10:FF:000006">
    <property type="entry name" value="Sensor histidine kinase WalK"/>
    <property type="match status" value="1"/>
</dbReference>
<dbReference type="InterPro" id="IPR029016">
    <property type="entry name" value="GAF-like_dom_sf"/>
</dbReference>
<dbReference type="Proteomes" id="UP000276170">
    <property type="component" value="Unassembled WGS sequence"/>
</dbReference>
<evidence type="ECO:0000256" key="8">
    <source>
        <dbReference type="ARBA" id="ARBA00023012"/>
    </source>
</evidence>
<keyword evidence="8" id="KW-0902">Two-component regulatory system</keyword>
<dbReference type="Pfam" id="PF01590">
    <property type="entry name" value="GAF"/>
    <property type="match status" value="1"/>
</dbReference>
<dbReference type="InterPro" id="IPR003018">
    <property type="entry name" value="GAF"/>
</dbReference>
<keyword evidence="7" id="KW-0067">ATP-binding</keyword>
<evidence type="ECO:0000313" key="10">
    <source>
        <dbReference type="EMBL" id="GBR72427.1"/>
    </source>
</evidence>
<reference evidence="10 11" key="1">
    <citation type="journal article" date="2019" name="ISME J.">
        <title>Genome analyses of uncultured TG2/ZB3 bacteria in 'Margulisbacteria' specifically attached to ectosymbiotic spirochetes of protists in the termite gut.</title>
        <authorList>
            <person name="Utami Y.D."/>
            <person name="Kuwahara H."/>
            <person name="Igai K."/>
            <person name="Murakami T."/>
            <person name="Sugaya K."/>
            <person name="Morikawa T."/>
            <person name="Nagura Y."/>
            <person name="Yuki M."/>
            <person name="Deevong P."/>
            <person name="Inoue T."/>
            <person name="Kihara K."/>
            <person name="Lo N."/>
            <person name="Yamada A."/>
            <person name="Ohkuma M."/>
            <person name="Hongoh Y."/>
        </authorList>
    </citation>
    <scope>NUCLEOTIDE SEQUENCE [LARGE SCALE GENOMIC DNA]</scope>
    <source>
        <strain evidence="10">HsPyr-01</strain>
    </source>
</reference>
<dbReference type="InterPro" id="IPR003594">
    <property type="entry name" value="HATPase_dom"/>
</dbReference>
<dbReference type="InterPro" id="IPR036890">
    <property type="entry name" value="HATPase_C_sf"/>
</dbReference>
<dbReference type="InterPro" id="IPR036097">
    <property type="entry name" value="HisK_dim/P_sf"/>
</dbReference>